<protein>
    <recommendedName>
        <fullName evidence="4">DH domain-containing protein</fullName>
    </recommendedName>
</protein>
<dbReference type="EMBL" id="FR905358">
    <property type="protein sequence ID" value="CDQ78684.1"/>
    <property type="molecule type" value="Genomic_DNA"/>
</dbReference>
<organism evidence="2 3">
    <name type="scientific">Oncorhynchus mykiss</name>
    <name type="common">Rainbow trout</name>
    <name type="synonym">Salmo gairdneri</name>
    <dbReference type="NCBI Taxonomy" id="8022"/>
    <lineage>
        <taxon>Eukaryota</taxon>
        <taxon>Metazoa</taxon>
        <taxon>Chordata</taxon>
        <taxon>Craniata</taxon>
        <taxon>Vertebrata</taxon>
        <taxon>Euteleostomi</taxon>
        <taxon>Actinopterygii</taxon>
        <taxon>Neopterygii</taxon>
        <taxon>Teleostei</taxon>
        <taxon>Protacanthopterygii</taxon>
        <taxon>Salmoniformes</taxon>
        <taxon>Salmonidae</taxon>
        <taxon>Salmoninae</taxon>
        <taxon>Oncorhynchus</taxon>
    </lineage>
</organism>
<dbReference type="GO" id="GO:0051496">
    <property type="term" value="P:positive regulation of stress fiber assembly"/>
    <property type="evidence" value="ECO:0007669"/>
    <property type="project" value="TreeGrafter"/>
</dbReference>
<dbReference type="PaxDb" id="8022-A0A060XMZ9"/>
<name>A0A060XMZ9_ONCMY</name>
<dbReference type="GO" id="GO:0005085">
    <property type="term" value="F:guanyl-nucleotide exchange factor activity"/>
    <property type="evidence" value="ECO:0007669"/>
    <property type="project" value="UniProtKB-KW"/>
</dbReference>
<dbReference type="Proteomes" id="UP000193380">
    <property type="component" value="Unassembled WGS sequence"/>
</dbReference>
<dbReference type="PANTHER" id="PTHR12877">
    <property type="entry name" value="RHO GUANINE NUCLEOTIDE EXCHANGE FACTOR"/>
    <property type="match status" value="1"/>
</dbReference>
<dbReference type="GO" id="GO:0030036">
    <property type="term" value="P:actin cytoskeleton organization"/>
    <property type="evidence" value="ECO:0007669"/>
    <property type="project" value="TreeGrafter"/>
</dbReference>
<reference evidence="2" key="2">
    <citation type="submission" date="2014-03" db="EMBL/GenBank/DDBJ databases">
        <authorList>
            <person name="Genoscope - CEA"/>
        </authorList>
    </citation>
    <scope>NUCLEOTIDE SEQUENCE</scope>
</reference>
<dbReference type="GO" id="GO:0005813">
    <property type="term" value="C:centrosome"/>
    <property type="evidence" value="ECO:0007669"/>
    <property type="project" value="TreeGrafter"/>
</dbReference>
<dbReference type="STRING" id="8022.A0A060XMZ9"/>
<dbReference type="AlphaFoldDB" id="A0A060XMZ9"/>
<evidence type="ECO:0008006" key="4">
    <source>
        <dbReference type="Google" id="ProtNLM"/>
    </source>
</evidence>
<evidence type="ECO:0000313" key="3">
    <source>
        <dbReference type="Proteomes" id="UP000193380"/>
    </source>
</evidence>
<dbReference type="InterPro" id="IPR039919">
    <property type="entry name" value="ARHGEF10/ARHGEF17"/>
</dbReference>
<evidence type="ECO:0000313" key="2">
    <source>
        <dbReference type="EMBL" id="CDQ78684.1"/>
    </source>
</evidence>
<gene>
    <name evidence="2" type="ORF">GSONMT00023184001</name>
</gene>
<evidence type="ECO:0000256" key="1">
    <source>
        <dbReference type="ARBA" id="ARBA00022658"/>
    </source>
</evidence>
<dbReference type="PANTHER" id="PTHR12877:SF14">
    <property type="entry name" value="RHO GUANINE NUCLEOTIDE EXCHANGE FACTOR 10"/>
    <property type="match status" value="1"/>
</dbReference>
<keyword evidence="1" id="KW-0344">Guanine-nucleotide releasing factor</keyword>
<proteinExistence type="predicted"/>
<sequence length="115" mass="13158">MYLKMQKLVKAARDGTKDGLEKTKAAVKRGRSFIKTKTHCHERKSTCFEGEESELFIEVECFNMEPVLSPVPEGLSQQQVVRRCILGSILESEKTYLDALKRILEASSFHLIHFI</sequence>
<reference evidence="2" key="1">
    <citation type="journal article" date="2014" name="Nat. Commun.">
        <title>The rainbow trout genome provides novel insights into evolution after whole-genome duplication in vertebrates.</title>
        <authorList>
            <person name="Berthelot C."/>
            <person name="Brunet F."/>
            <person name="Chalopin D."/>
            <person name="Juanchich A."/>
            <person name="Bernard M."/>
            <person name="Noel B."/>
            <person name="Bento P."/>
            <person name="Da Silva C."/>
            <person name="Labadie K."/>
            <person name="Alberti A."/>
            <person name="Aury J.M."/>
            <person name="Louis A."/>
            <person name="Dehais P."/>
            <person name="Bardou P."/>
            <person name="Montfort J."/>
            <person name="Klopp C."/>
            <person name="Cabau C."/>
            <person name="Gaspin C."/>
            <person name="Thorgaard G.H."/>
            <person name="Boussaha M."/>
            <person name="Quillet E."/>
            <person name="Guyomard R."/>
            <person name="Galiana D."/>
            <person name="Bobe J."/>
            <person name="Volff J.N."/>
            <person name="Genet C."/>
            <person name="Wincker P."/>
            <person name="Jaillon O."/>
            <person name="Roest Crollius H."/>
            <person name="Guiguen Y."/>
        </authorList>
    </citation>
    <scope>NUCLEOTIDE SEQUENCE [LARGE SCALE GENOMIC DNA]</scope>
</reference>
<dbReference type="GO" id="GO:0090307">
    <property type="term" value="P:mitotic spindle assembly"/>
    <property type="evidence" value="ECO:0007669"/>
    <property type="project" value="TreeGrafter"/>
</dbReference>
<accession>A0A060XMZ9</accession>